<protein>
    <recommendedName>
        <fullName evidence="2">DUF6752 domain-containing protein</fullName>
    </recommendedName>
</protein>
<proteinExistence type="predicted"/>
<dbReference type="OrthoDB" id="4951290at2"/>
<organism evidence="3 4">
    <name type="scientific">Nocardioides pocheonensis</name>
    <dbReference type="NCBI Taxonomy" id="661485"/>
    <lineage>
        <taxon>Bacteria</taxon>
        <taxon>Bacillati</taxon>
        <taxon>Actinomycetota</taxon>
        <taxon>Actinomycetes</taxon>
        <taxon>Propionibacteriales</taxon>
        <taxon>Nocardioidaceae</taxon>
        <taxon>Nocardioides</taxon>
    </lineage>
</organism>
<evidence type="ECO:0000313" key="4">
    <source>
        <dbReference type="Proteomes" id="UP000279994"/>
    </source>
</evidence>
<keyword evidence="4" id="KW-1185">Reference proteome</keyword>
<dbReference type="EMBL" id="RJSF01000003">
    <property type="protein sequence ID" value="RNM17538.1"/>
    <property type="molecule type" value="Genomic_DNA"/>
</dbReference>
<keyword evidence="1" id="KW-0175">Coiled coil</keyword>
<dbReference type="Proteomes" id="UP000279994">
    <property type="component" value="Unassembled WGS sequence"/>
</dbReference>
<dbReference type="RefSeq" id="WP_123221156.1">
    <property type="nucleotide sequence ID" value="NZ_RJSF01000003.1"/>
</dbReference>
<evidence type="ECO:0000259" key="2">
    <source>
        <dbReference type="Pfam" id="PF20537"/>
    </source>
</evidence>
<feature type="coiled-coil region" evidence="1">
    <location>
        <begin position="5"/>
        <end position="32"/>
    </location>
</feature>
<comment type="caution">
    <text evidence="3">The sequence shown here is derived from an EMBL/GenBank/DDBJ whole genome shotgun (WGS) entry which is preliminary data.</text>
</comment>
<accession>A0A3N0GZK4</accession>
<gene>
    <name evidence="3" type="ORF">EFL26_01810</name>
</gene>
<dbReference type="AlphaFoldDB" id="A0A3N0GZK4"/>
<evidence type="ECO:0000313" key="3">
    <source>
        <dbReference type="EMBL" id="RNM17538.1"/>
    </source>
</evidence>
<dbReference type="InterPro" id="IPR046640">
    <property type="entry name" value="DUF6752"/>
</dbReference>
<dbReference type="Pfam" id="PF20537">
    <property type="entry name" value="DUF6752"/>
    <property type="match status" value="1"/>
</dbReference>
<feature type="domain" description="DUF6752" evidence="2">
    <location>
        <begin position="15"/>
        <end position="67"/>
    </location>
</feature>
<sequence>MRNPLRRTDARIARLEAEVAELMGSVEENRRLNERLSDVLDVVTELLVPAVDRDDARLQSALESLQAARKRAT</sequence>
<name>A0A3N0GZK4_9ACTN</name>
<evidence type="ECO:0000256" key="1">
    <source>
        <dbReference type="SAM" id="Coils"/>
    </source>
</evidence>
<reference evidence="3 4" key="1">
    <citation type="submission" date="2018-11" db="EMBL/GenBank/DDBJ databases">
        <authorList>
            <person name="Li F."/>
        </authorList>
    </citation>
    <scope>NUCLEOTIDE SEQUENCE [LARGE SCALE GENOMIC DNA]</scope>
    <source>
        <strain evidence="3 4">Gsoil 818</strain>
    </source>
</reference>